<keyword evidence="2" id="KW-1185">Reference proteome</keyword>
<evidence type="ECO:0000313" key="2">
    <source>
        <dbReference type="Proteomes" id="UP000584670"/>
    </source>
</evidence>
<comment type="caution">
    <text evidence="1">The sequence shown here is derived from an EMBL/GenBank/DDBJ whole genome shotgun (WGS) entry which is preliminary data.</text>
</comment>
<gene>
    <name evidence="1" type="ORF">H4N64_32610</name>
</gene>
<accession>A0A7X1J8K9</accession>
<proteinExistence type="predicted"/>
<dbReference type="EMBL" id="JACMSF010000047">
    <property type="protein sequence ID" value="MBC2906208.1"/>
    <property type="molecule type" value="Genomic_DNA"/>
</dbReference>
<name>A0A7X1J8K9_9ACTN</name>
<dbReference type="AlphaFoldDB" id="A0A7X1J8K9"/>
<dbReference type="Proteomes" id="UP000584670">
    <property type="component" value="Unassembled WGS sequence"/>
</dbReference>
<protein>
    <submittedName>
        <fullName evidence="1">Uncharacterized protein</fullName>
    </submittedName>
</protein>
<organism evidence="1 2">
    <name type="scientific">Streptomyces cupreus</name>
    <dbReference type="NCBI Taxonomy" id="2759956"/>
    <lineage>
        <taxon>Bacteria</taxon>
        <taxon>Bacillati</taxon>
        <taxon>Actinomycetota</taxon>
        <taxon>Actinomycetes</taxon>
        <taxon>Kitasatosporales</taxon>
        <taxon>Streptomycetaceae</taxon>
        <taxon>Streptomyces</taxon>
    </lineage>
</organism>
<reference evidence="1 2" key="1">
    <citation type="submission" date="2020-08" db="EMBL/GenBank/DDBJ databases">
        <title>Streptomyces sp. PSKA01 genome sequencing and assembly.</title>
        <authorList>
            <person name="Mandal S."/>
            <person name="Maiti P.K."/>
            <person name="Das P."/>
        </authorList>
    </citation>
    <scope>NUCLEOTIDE SEQUENCE [LARGE SCALE GENOMIC DNA]</scope>
    <source>
        <strain evidence="1 2">PSKA01</strain>
    </source>
</reference>
<evidence type="ECO:0000313" key="1">
    <source>
        <dbReference type="EMBL" id="MBC2906208.1"/>
    </source>
</evidence>
<sequence>MGRFTRSTADGDNDGAWGPWLEQAAGVGEADFDRAEFVDGYAVLRWETGRGGVGLVHSLIDGNASPQTVIRALRRRHGERLADWYACVVAAQTSTQVTQPYVPQLLAFDVDGAGKVYETTWAQLAAVLGQPAPYWFHTVRDRDAIAAWRPGIPPAVVPARDIVTPVTALVELAADEPDGSPAAELCWYLAREVRRRGHASATRNIAELRKNAAAGGDGAHLVLGAGPAAVTRPAPQEPPEMVRRAGWLSITERRDVLAHRVADFAQRWDGGQDWHTGAVTSVYPQACPTAREWAQRLVPADPGQPPTVLEKVLLDNGRDADTDVLLNDPVAALPVLHSAPGTPNANLFTYTLQRLPTRSPLAAVILSSNTCWVRTQDSTLWLAPERDGWGIGFGYSGSGCHTLARLVDVLLDDISAPAAKPGDPAPPQGLFHLLRDTPGDGTTMYTRAQLLAARAG</sequence>
<dbReference type="RefSeq" id="WP_186286081.1">
    <property type="nucleotide sequence ID" value="NZ_JACMSF010000047.1"/>
</dbReference>